<reference evidence="2" key="1">
    <citation type="submission" date="2018-05" db="EMBL/GenBank/DDBJ databases">
        <authorList>
            <person name="Lanie J.A."/>
            <person name="Ng W.-L."/>
            <person name="Kazmierczak K.M."/>
            <person name="Andrzejewski T.M."/>
            <person name="Davidsen T.M."/>
            <person name="Wayne K.J."/>
            <person name="Tettelin H."/>
            <person name="Glass J.I."/>
            <person name="Rusch D."/>
            <person name="Podicherti R."/>
            <person name="Tsui H.-C.T."/>
            <person name="Winkler M.E."/>
        </authorList>
    </citation>
    <scope>NUCLEOTIDE SEQUENCE</scope>
</reference>
<dbReference type="EMBL" id="UINC01049509">
    <property type="protein sequence ID" value="SVB61380.1"/>
    <property type="molecule type" value="Genomic_DNA"/>
</dbReference>
<name>A0A382FEK3_9ZZZZ</name>
<feature type="region of interest" description="Disordered" evidence="1">
    <location>
        <begin position="43"/>
        <end position="63"/>
    </location>
</feature>
<organism evidence="2">
    <name type="scientific">marine metagenome</name>
    <dbReference type="NCBI Taxonomy" id="408172"/>
    <lineage>
        <taxon>unclassified sequences</taxon>
        <taxon>metagenomes</taxon>
        <taxon>ecological metagenomes</taxon>
    </lineage>
</organism>
<dbReference type="AlphaFoldDB" id="A0A382FEK3"/>
<accession>A0A382FEK3</accession>
<feature type="compositionally biased region" description="Acidic residues" evidence="1">
    <location>
        <begin position="54"/>
        <end position="63"/>
    </location>
</feature>
<sequence length="63" mass="7635">MSNVKIEIREKEMKLREVQEEIRLKEQESERLKKEIQLLSNELIDDSENRNQDFDEPPFPDGF</sequence>
<evidence type="ECO:0000256" key="1">
    <source>
        <dbReference type="SAM" id="MobiDB-lite"/>
    </source>
</evidence>
<gene>
    <name evidence="2" type="ORF">METZ01_LOCUS214234</name>
</gene>
<proteinExistence type="predicted"/>
<evidence type="ECO:0000313" key="2">
    <source>
        <dbReference type="EMBL" id="SVB61380.1"/>
    </source>
</evidence>
<protein>
    <submittedName>
        <fullName evidence="2">Uncharacterized protein</fullName>
    </submittedName>
</protein>